<feature type="transmembrane region" description="Helical" evidence="7">
    <location>
        <begin position="260"/>
        <end position="279"/>
    </location>
</feature>
<keyword evidence="5 7" id="KW-0472">Membrane</keyword>
<feature type="transmembrane region" description="Helical" evidence="7">
    <location>
        <begin position="336"/>
        <end position="357"/>
    </location>
</feature>
<dbReference type="PANTHER" id="PTHR43791">
    <property type="entry name" value="PERMEASE-RELATED"/>
    <property type="match status" value="1"/>
</dbReference>
<gene>
    <name evidence="9" type="ORF">KCV03_g2528</name>
</gene>
<protein>
    <submittedName>
        <fullName evidence="9">MFS general substrate transporter</fullName>
    </submittedName>
</protein>
<evidence type="ECO:0000313" key="9">
    <source>
        <dbReference type="EMBL" id="KAH0227024.1"/>
    </source>
</evidence>
<dbReference type="AlphaFoldDB" id="A0A9P8GLS4"/>
<feature type="transmembrane region" description="Helical" evidence="7">
    <location>
        <begin position="130"/>
        <end position="151"/>
    </location>
</feature>
<evidence type="ECO:0000256" key="6">
    <source>
        <dbReference type="ARBA" id="ARBA00037968"/>
    </source>
</evidence>
<feature type="non-terminal residue" evidence="9">
    <location>
        <position position="682"/>
    </location>
</feature>
<name>A0A9P8GLS4_AURME</name>
<evidence type="ECO:0000256" key="7">
    <source>
        <dbReference type="SAM" id="Phobius"/>
    </source>
</evidence>
<feature type="transmembrane region" description="Helical" evidence="7">
    <location>
        <begin position="71"/>
        <end position="93"/>
    </location>
</feature>
<feature type="domain" description="Major facilitator superfamily (MFS) profile" evidence="8">
    <location>
        <begin position="34"/>
        <end position="465"/>
    </location>
</feature>
<dbReference type="Proteomes" id="UP000767238">
    <property type="component" value="Unassembled WGS sequence"/>
</dbReference>
<proteinExistence type="inferred from homology"/>
<reference evidence="9" key="1">
    <citation type="journal article" date="2021" name="J Fungi (Basel)">
        <title>Virulence traits and population genomics of the black yeast Aureobasidium melanogenum.</title>
        <authorList>
            <person name="Cernosa A."/>
            <person name="Sun X."/>
            <person name="Gostincar C."/>
            <person name="Fang C."/>
            <person name="Gunde-Cimerman N."/>
            <person name="Song Z."/>
        </authorList>
    </citation>
    <scope>NUCLEOTIDE SEQUENCE</scope>
    <source>
        <strain evidence="9">EXF-8016</strain>
    </source>
</reference>
<dbReference type="EMBL" id="JAHFYH010000011">
    <property type="protein sequence ID" value="KAH0227024.1"/>
    <property type="molecule type" value="Genomic_DNA"/>
</dbReference>
<dbReference type="GO" id="GO:0022857">
    <property type="term" value="F:transmembrane transporter activity"/>
    <property type="evidence" value="ECO:0007669"/>
    <property type="project" value="InterPro"/>
</dbReference>
<keyword evidence="2" id="KW-0813">Transport</keyword>
<evidence type="ECO:0000256" key="4">
    <source>
        <dbReference type="ARBA" id="ARBA00022989"/>
    </source>
</evidence>
<feature type="transmembrane region" description="Helical" evidence="7">
    <location>
        <begin position="99"/>
        <end position="118"/>
    </location>
</feature>
<dbReference type="InterPro" id="IPR036259">
    <property type="entry name" value="MFS_trans_sf"/>
</dbReference>
<comment type="subcellular location">
    <subcellularLocation>
        <location evidence="1">Membrane</location>
        <topology evidence="1">Multi-pass membrane protein</topology>
    </subcellularLocation>
</comment>
<dbReference type="PROSITE" id="PS50850">
    <property type="entry name" value="MFS"/>
    <property type="match status" value="1"/>
</dbReference>
<comment type="similarity">
    <text evidence="6">Belongs to the major facilitator superfamily. Allantoate permease family.</text>
</comment>
<evidence type="ECO:0000313" key="10">
    <source>
        <dbReference type="Proteomes" id="UP000767238"/>
    </source>
</evidence>
<evidence type="ECO:0000256" key="1">
    <source>
        <dbReference type="ARBA" id="ARBA00004141"/>
    </source>
</evidence>
<reference evidence="9" key="2">
    <citation type="submission" date="2021-08" db="EMBL/GenBank/DDBJ databases">
        <authorList>
            <person name="Gostincar C."/>
            <person name="Sun X."/>
            <person name="Song Z."/>
            <person name="Gunde-Cimerman N."/>
        </authorList>
    </citation>
    <scope>NUCLEOTIDE SEQUENCE</scope>
    <source>
        <strain evidence="9">EXF-8016</strain>
    </source>
</reference>
<dbReference type="Gene3D" id="1.20.1250.20">
    <property type="entry name" value="MFS general substrate transporter like domains"/>
    <property type="match status" value="2"/>
</dbReference>
<feature type="transmembrane region" description="Helical" evidence="7">
    <location>
        <begin position="309"/>
        <end position="329"/>
    </location>
</feature>
<dbReference type="InterPro" id="IPR011701">
    <property type="entry name" value="MFS"/>
</dbReference>
<organism evidence="9 10">
    <name type="scientific">Aureobasidium melanogenum</name>
    <name type="common">Aureobasidium pullulans var. melanogenum</name>
    <dbReference type="NCBI Taxonomy" id="46634"/>
    <lineage>
        <taxon>Eukaryota</taxon>
        <taxon>Fungi</taxon>
        <taxon>Dikarya</taxon>
        <taxon>Ascomycota</taxon>
        <taxon>Pezizomycotina</taxon>
        <taxon>Dothideomycetes</taxon>
        <taxon>Dothideomycetidae</taxon>
        <taxon>Dothideales</taxon>
        <taxon>Saccotheciaceae</taxon>
        <taxon>Aureobasidium</taxon>
    </lineage>
</organism>
<evidence type="ECO:0000256" key="2">
    <source>
        <dbReference type="ARBA" id="ARBA00022448"/>
    </source>
</evidence>
<sequence length="682" mass="77093">MGLSTMFRKAKPAIQLEHRSAEEKALVRRLDMFLLTFGCISQVIKYLDQQNINNAYVSGMKEDLNLYGNELNYFTTYFNISYCLMLIPSQAIMTYVRPSYWLTGLEITWGVITGLMALTKNAKQVYVLRVFLGLCESSAWPGMMTLLMHWYTPMELAKRMGFYQSCQTLGYMMSGALQAAIIATLEGKGLSGWRWLFVINAIMTVVWGVLGFFMLPDVPNNPNPRAFWFKKVDAELAMERLARHGRAEPKRLSWAGTKRAFSGWTLYFIAALYIATVHAQGGYQYFNLFLKALTNPDGSKRWSTEEINVIPIAGGGIAVAFVWIWAILSDTLRTRWTLIITQALIGLIPAIIMTIWTRNPDNVPVSAAYASYFISYLSLGTAPLIFSWLSELIPQDPEARSLIVGASVAGYYAVSAWSGILIWPAKEAPYYRCGWQTALSLWLVVICMTCVLRFVDVRYLMPKRKLFAETLHGDAVQESEVASEQGDTDSLKGQDVDVAYTTQEVLEVDLHESFARLMHKTTVYILALSITTNLHFNQSTSAQRKSILRPLATMASAYILHRTDRTEEEYIMPKPSPDPEPNHPLGPLITIRILSDNSDPTSSMPFDTNWERMRIKASFGTIMAGGAGYWWEEGCRWLHPEETPDKNALKHGHTIRIIYCQEPDGKADVVDVEFEEKETGEL</sequence>
<feature type="transmembrane region" description="Helical" evidence="7">
    <location>
        <begin position="195"/>
        <end position="215"/>
    </location>
</feature>
<keyword evidence="3 7" id="KW-0812">Transmembrane</keyword>
<dbReference type="FunFam" id="1.20.1250.20:FF:000065">
    <property type="entry name" value="Putative MFS pantothenate transporter"/>
    <property type="match status" value="1"/>
</dbReference>
<accession>A0A9P8GLS4</accession>
<dbReference type="Pfam" id="PF07690">
    <property type="entry name" value="MFS_1"/>
    <property type="match status" value="1"/>
</dbReference>
<feature type="transmembrane region" description="Helical" evidence="7">
    <location>
        <begin position="401"/>
        <end position="423"/>
    </location>
</feature>
<evidence type="ECO:0000256" key="3">
    <source>
        <dbReference type="ARBA" id="ARBA00022692"/>
    </source>
</evidence>
<evidence type="ECO:0000256" key="5">
    <source>
        <dbReference type="ARBA" id="ARBA00023136"/>
    </source>
</evidence>
<dbReference type="GO" id="GO:0016020">
    <property type="term" value="C:membrane"/>
    <property type="evidence" value="ECO:0007669"/>
    <property type="project" value="UniProtKB-SubCell"/>
</dbReference>
<feature type="transmembrane region" description="Helical" evidence="7">
    <location>
        <begin position="369"/>
        <end position="389"/>
    </location>
</feature>
<comment type="caution">
    <text evidence="9">The sequence shown here is derived from an EMBL/GenBank/DDBJ whole genome shotgun (WGS) entry which is preliminary data.</text>
</comment>
<feature type="transmembrane region" description="Helical" evidence="7">
    <location>
        <begin position="435"/>
        <end position="455"/>
    </location>
</feature>
<evidence type="ECO:0000259" key="8">
    <source>
        <dbReference type="PROSITE" id="PS50850"/>
    </source>
</evidence>
<dbReference type="SUPFAM" id="SSF103473">
    <property type="entry name" value="MFS general substrate transporter"/>
    <property type="match status" value="1"/>
</dbReference>
<dbReference type="OrthoDB" id="3639251at2759"/>
<dbReference type="InterPro" id="IPR020846">
    <property type="entry name" value="MFS_dom"/>
</dbReference>
<keyword evidence="4 7" id="KW-1133">Transmembrane helix</keyword>
<dbReference type="PANTHER" id="PTHR43791:SF64">
    <property type="entry name" value="MAJOR FACILITATOR SUPERFAMILY (MFS) PROFILE DOMAIN-CONTAINING PROTEIN"/>
    <property type="match status" value="1"/>
</dbReference>